<dbReference type="EMBL" id="CP144143">
    <property type="protein sequence ID" value="WWC85051.1"/>
    <property type="molecule type" value="Genomic_DNA"/>
</dbReference>
<protein>
    <submittedName>
        <fullName evidence="1">Uncharacterized protein</fullName>
    </submittedName>
</protein>
<proteinExistence type="predicted"/>
<gene>
    <name evidence="1" type="ORF">PIECOFPK_02794</name>
</gene>
<organism evidence="1 2">
    <name type="scientific">Mycovorax composti</name>
    <dbReference type="NCBI Taxonomy" id="2962693"/>
    <lineage>
        <taxon>Bacteria</taxon>
        <taxon>Pseudomonadati</taxon>
        <taxon>Bacteroidota</taxon>
        <taxon>Chitinophagia</taxon>
        <taxon>Chitinophagales</taxon>
        <taxon>Chitinophagaceae</taxon>
        <taxon>Mycovorax</taxon>
    </lineage>
</organism>
<keyword evidence="2" id="KW-1185">Reference proteome</keyword>
<evidence type="ECO:0000313" key="1">
    <source>
        <dbReference type="EMBL" id="WWC85051.1"/>
    </source>
</evidence>
<accession>A0ABZ2EP74</accession>
<reference evidence="2" key="1">
    <citation type="submission" date="2024-01" db="EMBL/GenBank/DDBJ databases">
        <title>Mycovorax composti gen. nov. sp. nov., a member of the family Chitinophagaceae isolated from button mushroom compost.</title>
        <authorList>
            <person name="Thai M."/>
            <person name="Bell T.L."/>
            <person name="Kertesz M.A."/>
        </authorList>
    </citation>
    <scope>NUCLEOTIDE SEQUENCE [LARGE SCALE GENOMIC DNA]</scope>
    <source>
        <strain evidence="2">C216</strain>
    </source>
</reference>
<name>A0ABZ2EP74_9BACT</name>
<dbReference type="Proteomes" id="UP001321305">
    <property type="component" value="Chromosome"/>
</dbReference>
<sequence>MDRILQVFYYPIDLLPIKNGSLRDRATFNNIFLIIP</sequence>
<evidence type="ECO:0000313" key="2">
    <source>
        <dbReference type="Proteomes" id="UP001321305"/>
    </source>
</evidence>